<evidence type="ECO:0000313" key="2">
    <source>
        <dbReference type="Proteomes" id="UP000614200"/>
    </source>
</evidence>
<protein>
    <submittedName>
        <fullName evidence="1">Uncharacterized protein</fullName>
    </submittedName>
</protein>
<sequence>MKKNLGIILLVLATLALVLWQKNTHEAQFALQEDRIITLEDALLELSLQNEAIGLELKALDTKCGQLEDQLLVLKYDLIHNNLSHYWSHVWDAISKSQGSLTAEQIEEINFLLQPVFSYNDQFEINPLSCFFTSYYEDIRDIDLSEFLRYFPDGESLKTLSEFEALKKHEHWPFEYADSLENLPVPIHRYTHEQVQDVFTTYADIHLESLTGVGFDEIIYLDATEAYYNFTSDFAPGFFNCKKGVVEDGIIKLYGTSRNEAVLTIIKAGEKYVIKSLYPE</sequence>
<name>A0ABR9ZNV3_9FIRM</name>
<accession>A0ABR9ZNV3</accession>
<evidence type="ECO:0000313" key="1">
    <source>
        <dbReference type="EMBL" id="MBF4692140.1"/>
    </source>
</evidence>
<dbReference type="EMBL" id="JADKNH010000002">
    <property type="protein sequence ID" value="MBF4692140.1"/>
    <property type="molecule type" value="Genomic_DNA"/>
</dbReference>
<gene>
    <name evidence="1" type="ORF">ISU02_03375</name>
</gene>
<dbReference type="Proteomes" id="UP000614200">
    <property type="component" value="Unassembled WGS sequence"/>
</dbReference>
<reference evidence="1 2" key="1">
    <citation type="submission" date="2020-11" db="EMBL/GenBank/DDBJ databases">
        <title>Fusibacter basophilias sp. nov.</title>
        <authorList>
            <person name="Qiu D."/>
        </authorList>
    </citation>
    <scope>NUCLEOTIDE SEQUENCE [LARGE SCALE GENOMIC DNA]</scope>
    <source>
        <strain evidence="1 2">Q10-2</strain>
    </source>
</reference>
<keyword evidence="2" id="KW-1185">Reference proteome</keyword>
<organism evidence="1 2">
    <name type="scientific">Fusibacter ferrireducens</name>
    <dbReference type="NCBI Taxonomy" id="2785058"/>
    <lineage>
        <taxon>Bacteria</taxon>
        <taxon>Bacillati</taxon>
        <taxon>Bacillota</taxon>
        <taxon>Clostridia</taxon>
        <taxon>Eubacteriales</taxon>
        <taxon>Eubacteriales Family XII. Incertae Sedis</taxon>
        <taxon>Fusibacter</taxon>
    </lineage>
</organism>
<dbReference type="RefSeq" id="WP_194700382.1">
    <property type="nucleotide sequence ID" value="NZ_JADKNH010000002.1"/>
</dbReference>
<comment type="caution">
    <text evidence="1">The sequence shown here is derived from an EMBL/GenBank/DDBJ whole genome shotgun (WGS) entry which is preliminary data.</text>
</comment>
<proteinExistence type="predicted"/>